<evidence type="ECO:0000313" key="2">
    <source>
        <dbReference type="Proteomes" id="UP000308600"/>
    </source>
</evidence>
<organism evidence="1 2">
    <name type="scientific">Pluteus cervinus</name>
    <dbReference type="NCBI Taxonomy" id="181527"/>
    <lineage>
        <taxon>Eukaryota</taxon>
        <taxon>Fungi</taxon>
        <taxon>Dikarya</taxon>
        <taxon>Basidiomycota</taxon>
        <taxon>Agaricomycotina</taxon>
        <taxon>Agaricomycetes</taxon>
        <taxon>Agaricomycetidae</taxon>
        <taxon>Agaricales</taxon>
        <taxon>Pluteineae</taxon>
        <taxon>Pluteaceae</taxon>
        <taxon>Pluteus</taxon>
    </lineage>
</organism>
<dbReference type="Proteomes" id="UP000308600">
    <property type="component" value="Unassembled WGS sequence"/>
</dbReference>
<accession>A0ACD3BBQ9</accession>
<reference evidence="1 2" key="1">
    <citation type="journal article" date="2019" name="Nat. Ecol. Evol.">
        <title>Megaphylogeny resolves global patterns of mushroom evolution.</title>
        <authorList>
            <person name="Varga T."/>
            <person name="Krizsan K."/>
            <person name="Foldi C."/>
            <person name="Dima B."/>
            <person name="Sanchez-Garcia M."/>
            <person name="Sanchez-Ramirez S."/>
            <person name="Szollosi G.J."/>
            <person name="Szarkandi J.G."/>
            <person name="Papp V."/>
            <person name="Albert L."/>
            <person name="Andreopoulos W."/>
            <person name="Angelini C."/>
            <person name="Antonin V."/>
            <person name="Barry K.W."/>
            <person name="Bougher N.L."/>
            <person name="Buchanan P."/>
            <person name="Buyck B."/>
            <person name="Bense V."/>
            <person name="Catcheside P."/>
            <person name="Chovatia M."/>
            <person name="Cooper J."/>
            <person name="Damon W."/>
            <person name="Desjardin D."/>
            <person name="Finy P."/>
            <person name="Geml J."/>
            <person name="Haridas S."/>
            <person name="Hughes K."/>
            <person name="Justo A."/>
            <person name="Karasinski D."/>
            <person name="Kautmanova I."/>
            <person name="Kiss B."/>
            <person name="Kocsube S."/>
            <person name="Kotiranta H."/>
            <person name="LaButti K.M."/>
            <person name="Lechner B.E."/>
            <person name="Liimatainen K."/>
            <person name="Lipzen A."/>
            <person name="Lukacs Z."/>
            <person name="Mihaltcheva S."/>
            <person name="Morgado L.N."/>
            <person name="Niskanen T."/>
            <person name="Noordeloos M.E."/>
            <person name="Ohm R.A."/>
            <person name="Ortiz-Santana B."/>
            <person name="Ovrebo C."/>
            <person name="Racz N."/>
            <person name="Riley R."/>
            <person name="Savchenko A."/>
            <person name="Shiryaev A."/>
            <person name="Soop K."/>
            <person name="Spirin V."/>
            <person name="Szebenyi C."/>
            <person name="Tomsovsky M."/>
            <person name="Tulloss R.E."/>
            <person name="Uehling J."/>
            <person name="Grigoriev I.V."/>
            <person name="Vagvolgyi C."/>
            <person name="Papp T."/>
            <person name="Martin F.M."/>
            <person name="Miettinen O."/>
            <person name="Hibbett D.S."/>
            <person name="Nagy L.G."/>
        </authorList>
    </citation>
    <scope>NUCLEOTIDE SEQUENCE [LARGE SCALE GENOMIC DNA]</scope>
    <source>
        <strain evidence="1 2">NL-1719</strain>
    </source>
</reference>
<gene>
    <name evidence="1" type="ORF">BDN72DRAFT_811865</name>
</gene>
<name>A0ACD3BBQ9_9AGAR</name>
<sequence length="610" mass="66760">MSAVQLSDMPIELLLDNLLPVMPVPDLLSLTSTNKYFSSICNDDTFWKRKLQADFNFSGAGTARTSGWKFIYKGLSQPQVYVWGEANHGRLGIQVRDLPPSYLQTAGVPFPTRLRIPGVRIVALIAGGMSFHALDSEGNIFVWGTLDGTTGALNSDGFSEAGKVADTPHRLVMPAATRTISCGRLHSASLDANYQIWNFLNWGRPFELSTPAFLDPHFEPIQVECGWAFTSCLTATGEVYVWWPYSEGVSELIRARNRTMDDEHDKKAQANDKKDIPCVPWTLENDPLRLGPLPELPELTDAAIRPTQLEVKIIQIAGMDNRLIAVTNYGHVLIHDSLESELAAIRGSWRYLPQFSEAKKLQEQEAFTTGKVPPPERLTVTHVSAHYEHFIAYSTEENSYVLIGDDATTPESVPKVIPELQNISVISVVLGDYHSGALTSTGKLYTWGSFSKGALGLGDPVQLRPGTPGGFVDENQRLQAERRGRPYPPAVQVPTEVRFDHDEQKQKHKFCFSAAASGWHSAALVIDLEPSGDEGIDIQNSASGSSQGPSSSTSGPSRLPGDPGLHLPQEPGYFRFGFAARGTGAPSQQGGSRQAWLRGRGLGFSSDDDN</sequence>
<evidence type="ECO:0000313" key="1">
    <source>
        <dbReference type="EMBL" id="TFK75017.1"/>
    </source>
</evidence>
<dbReference type="EMBL" id="ML208265">
    <property type="protein sequence ID" value="TFK75017.1"/>
    <property type="molecule type" value="Genomic_DNA"/>
</dbReference>
<proteinExistence type="predicted"/>
<keyword evidence="2" id="KW-1185">Reference proteome</keyword>
<protein>
    <submittedName>
        <fullName evidence="1">RCC1/BLIP-II</fullName>
    </submittedName>
</protein>